<feature type="domain" description="Glycosyl transferase family 1" evidence="2">
    <location>
        <begin position="195"/>
        <end position="342"/>
    </location>
</feature>
<evidence type="ECO:0000259" key="2">
    <source>
        <dbReference type="Pfam" id="PF00534"/>
    </source>
</evidence>
<reference evidence="4" key="1">
    <citation type="submission" date="2020-04" db="EMBL/GenBank/DDBJ databases">
        <title>Description of novel Gluconacetobacter.</title>
        <authorList>
            <person name="Sombolestani A."/>
        </authorList>
    </citation>
    <scope>NUCLEOTIDE SEQUENCE [LARGE SCALE GENOMIC DNA]</scope>
    <source>
        <strain evidence="4">LMG 1745</strain>
    </source>
</reference>
<dbReference type="Gene3D" id="3.40.50.2000">
    <property type="entry name" value="Glycogen Phosphorylase B"/>
    <property type="match status" value="2"/>
</dbReference>
<evidence type="ECO:0000313" key="4">
    <source>
        <dbReference type="Proteomes" id="UP000662701"/>
    </source>
</evidence>
<accession>A0ABR9YWK8</accession>
<keyword evidence="1" id="KW-0808">Transferase</keyword>
<protein>
    <submittedName>
        <fullName evidence="3">Glycosyltransferase family 4 protein</fullName>
    </submittedName>
</protein>
<dbReference type="EMBL" id="JABCQH010000006">
    <property type="protein sequence ID" value="MBF0888684.1"/>
    <property type="molecule type" value="Genomic_DNA"/>
</dbReference>
<name>A0ABR9YWK8_9PROT</name>
<keyword evidence="4" id="KW-1185">Reference proteome</keyword>
<evidence type="ECO:0000313" key="3">
    <source>
        <dbReference type="EMBL" id="MBF0888684.1"/>
    </source>
</evidence>
<gene>
    <name evidence="3" type="ORF">HKD19_09010</name>
</gene>
<dbReference type="InterPro" id="IPR001296">
    <property type="entry name" value="Glyco_trans_1"/>
</dbReference>
<comment type="caution">
    <text evidence="3">The sequence shown here is derived from an EMBL/GenBank/DDBJ whole genome shotgun (WGS) entry which is preliminary data.</text>
</comment>
<dbReference type="Proteomes" id="UP000662701">
    <property type="component" value="Unassembled WGS sequence"/>
</dbReference>
<dbReference type="PANTHER" id="PTHR46401:SF2">
    <property type="entry name" value="GLYCOSYLTRANSFERASE WBBK-RELATED"/>
    <property type="match status" value="1"/>
</dbReference>
<dbReference type="SUPFAM" id="SSF53756">
    <property type="entry name" value="UDP-Glycosyltransferase/glycogen phosphorylase"/>
    <property type="match status" value="1"/>
</dbReference>
<reference evidence="3 4" key="2">
    <citation type="submission" date="2020-11" db="EMBL/GenBank/DDBJ databases">
        <title>Description of novel Gluconobacter species.</title>
        <authorList>
            <person name="Cleenwerck I."/>
            <person name="Cnockaert M."/>
            <person name="Borremans W."/>
            <person name="Wieme A.D."/>
            <person name="De Vuyst L."/>
            <person name="Vandamme P."/>
        </authorList>
    </citation>
    <scope>NUCLEOTIDE SEQUENCE [LARGE SCALE GENOMIC DNA]</scope>
    <source>
        <strain evidence="3 4">LMG 1745</strain>
    </source>
</reference>
<evidence type="ECO:0000256" key="1">
    <source>
        <dbReference type="ARBA" id="ARBA00022679"/>
    </source>
</evidence>
<dbReference type="Pfam" id="PF00534">
    <property type="entry name" value="Glycos_transf_1"/>
    <property type="match status" value="1"/>
</dbReference>
<dbReference type="PANTHER" id="PTHR46401">
    <property type="entry name" value="GLYCOSYLTRANSFERASE WBBK-RELATED"/>
    <property type="match status" value="1"/>
</dbReference>
<sequence length="367" mass="40231">MAVPPMNKFFLNGRFSVQSLSGVQRFATEITRALSEIWPADLPRPELLTPRTNPGTSVSVDLGFPARSCGRFQGQIWEQIDLPKAAASGLLVNLGNTAPLRLSSRHSRQLVVIHDAGVFSTPQSYSRQFRAYYKILHRLLALGKTRIVTVSEFSRNDIARHLKIDPARISVITEGADHATRIAADRSVLETHGLESGKYVLAVGNKAPHKDFAALDHLAATLGQRGIKLVISGGMNGRVFSAGAPDLQHATYVGRVTDAELHALYSEAECFVFPSIYEGFGLPPVEAMAAGCPVVARDIPVLREVCGQAALFGRAPADLTARVIELLDNHERANDLRRAGYEQVQKYRWTIAARQLLDIMREESAKC</sequence>
<organism evidence="3 4">
    <name type="scientific">Gluconobacter cadivus</name>
    <dbReference type="NCBI Taxonomy" id="2728101"/>
    <lineage>
        <taxon>Bacteria</taxon>
        <taxon>Pseudomonadati</taxon>
        <taxon>Pseudomonadota</taxon>
        <taxon>Alphaproteobacteria</taxon>
        <taxon>Acetobacterales</taxon>
        <taxon>Acetobacteraceae</taxon>
        <taxon>Gluconobacter</taxon>
    </lineage>
</organism>
<dbReference type="CDD" id="cd03809">
    <property type="entry name" value="GT4_MtfB-like"/>
    <property type="match status" value="1"/>
</dbReference>
<proteinExistence type="predicted"/>